<dbReference type="Proteomes" id="UP000176992">
    <property type="component" value="Unassembled WGS sequence"/>
</dbReference>
<feature type="transmembrane region" description="Helical" evidence="1">
    <location>
        <begin position="22"/>
        <end position="48"/>
    </location>
</feature>
<protein>
    <submittedName>
        <fullName evidence="2">Uncharacterized protein</fullName>
    </submittedName>
</protein>
<evidence type="ECO:0000313" key="3">
    <source>
        <dbReference type="Proteomes" id="UP000176992"/>
    </source>
</evidence>
<feature type="transmembrane region" description="Helical" evidence="1">
    <location>
        <begin position="188"/>
        <end position="207"/>
    </location>
</feature>
<sequence>MDPSKLIPVAEALPAPWWLLDFLGVLTLMLHLLVINIALGGSLISLFSRLKSADAPPEATLSGLFATKIPTSFAVGITLGVAPLLFFQVLYHHFFYTSSVLMAVFWILIIPLVIIGYYGAYINARKYGKSSMLATAALTVTCLVLLYVAFAFQNNISLMLQPEKWTAYFNNRSGTILSLDDPVLWPRYLHFITASVAVAALFSALIWSLRRRKGADGADGKIRSGLRIFAVATMIQIVLGFWLLIALPKPVMMQFMGQNMTYTLFLFLGIVLALSAIMTAVLGWLYPTLLVLLGTVAVMLLLRTFLRTAYLNPYFRLESLGLIPQYDVLAVFLVVFVAGLVILGFMLKWAVAAGNRKAAA</sequence>
<feature type="transmembrane region" description="Helical" evidence="1">
    <location>
        <begin position="260"/>
        <end position="282"/>
    </location>
</feature>
<evidence type="ECO:0000256" key="1">
    <source>
        <dbReference type="SAM" id="Phobius"/>
    </source>
</evidence>
<reference evidence="2 3" key="1">
    <citation type="journal article" date="2016" name="Nat. Commun.">
        <title>Thousands of microbial genomes shed light on interconnected biogeochemical processes in an aquifer system.</title>
        <authorList>
            <person name="Anantharaman K."/>
            <person name="Brown C.T."/>
            <person name="Hug L.A."/>
            <person name="Sharon I."/>
            <person name="Castelle C.J."/>
            <person name="Probst A.J."/>
            <person name="Thomas B.C."/>
            <person name="Singh A."/>
            <person name="Wilkins M.J."/>
            <person name="Karaoz U."/>
            <person name="Brodie E.L."/>
            <person name="Williams K.H."/>
            <person name="Hubbard S.S."/>
            <person name="Banfield J.F."/>
        </authorList>
    </citation>
    <scope>NUCLEOTIDE SEQUENCE [LARGE SCALE GENOMIC DNA]</scope>
</reference>
<feature type="transmembrane region" description="Helical" evidence="1">
    <location>
        <begin position="289"/>
        <end position="306"/>
    </location>
</feature>
<name>A0A1F5YDK0_9BACT</name>
<dbReference type="AlphaFoldDB" id="A0A1F5YDK0"/>
<feature type="transmembrane region" description="Helical" evidence="1">
    <location>
        <begin position="69"/>
        <end position="94"/>
    </location>
</feature>
<feature type="transmembrane region" description="Helical" evidence="1">
    <location>
        <begin position="228"/>
        <end position="248"/>
    </location>
</feature>
<evidence type="ECO:0000313" key="2">
    <source>
        <dbReference type="EMBL" id="OGF97931.1"/>
    </source>
</evidence>
<keyword evidence="1" id="KW-0472">Membrane</keyword>
<proteinExistence type="predicted"/>
<dbReference type="EMBL" id="MFIV01000194">
    <property type="protein sequence ID" value="OGF97931.1"/>
    <property type="molecule type" value="Genomic_DNA"/>
</dbReference>
<feature type="transmembrane region" description="Helical" evidence="1">
    <location>
        <begin position="326"/>
        <end position="347"/>
    </location>
</feature>
<feature type="transmembrane region" description="Helical" evidence="1">
    <location>
        <begin position="100"/>
        <end position="120"/>
    </location>
</feature>
<organism evidence="2 3">
    <name type="scientific">Candidatus Glassbacteria bacterium GWA2_58_10</name>
    <dbReference type="NCBI Taxonomy" id="1817865"/>
    <lineage>
        <taxon>Bacteria</taxon>
        <taxon>Candidatus Glassiibacteriota</taxon>
    </lineage>
</organism>
<comment type="caution">
    <text evidence="2">The sequence shown here is derived from an EMBL/GenBank/DDBJ whole genome shotgun (WGS) entry which is preliminary data.</text>
</comment>
<keyword evidence="1" id="KW-0812">Transmembrane</keyword>
<keyword evidence="1" id="KW-1133">Transmembrane helix</keyword>
<gene>
    <name evidence="2" type="ORF">A2Z86_12250</name>
</gene>
<accession>A0A1F5YDK0</accession>
<feature type="transmembrane region" description="Helical" evidence="1">
    <location>
        <begin position="132"/>
        <end position="152"/>
    </location>
</feature>